<dbReference type="PANTHER" id="PTHR33204:SF39">
    <property type="entry name" value="TRANSCRIPTIONAL REGULATORY PROTEIN"/>
    <property type="match status" value="1"/>
</dbReference>
<proteinExistence type="predicted"/>
<dbReference type="InterPro" id="IPR002577">
    <property type="entry name" value="HTH_HxlR"/>
</dbReference>
<comment type="caution">
    <text evidence="5">The sequence shown here is derived from an EMBL/GenBank/DDBJ whole genome shotgun (WGS) entry which is preliminary data.</text>
</comment>
<evidence type="ECO:0000313" key="5">
    <source>
        <dbReference type="EMBL" id="MCC0095726.1"/>
    </source>
</evidence>
<dbReference type="PANTHER" id="PTHR33204">
    <property type="entry name" value="TRANSCRIPTIONAL REGULATOR, MARR FAMILY"/>
    <property type="match status" value="1"/>
</dbReference>
<protein>
    <submittedName>
        <fullName evidence="5">Helix-turn-helix transcriptional regulator</fullName>
    </submittedName>
</protein>
<feature type="domain" description="HTH hxlR-type" evidence="4">
    <location>
        <begin position="19"/>
        <end position="119"/>
    </location>
</feature>
<dbReference type="InterPro" id="IPR036388">
    <property type="entry name" value="WH-like_DNA-bd_sf"/>
</dbReference>
<accession>A0ABS8E3J8</accession>
<sequence>MVTKQLSGVPRDEADVRRADSLGREIFSGVANKWALLIIEALGDDTLRFGELRGEVEGISHKMLTQNLRMLERYGLLRRTVYPTVPPRVEYALTEPGTALRETIDGLCTWTHRYVGEIEAACRRFDAGK</sequence>
<evidence type="ECO:0000256" key="1">
    <source>
        <dbReference type="ARBA" id="ARBA00023015"/>
    </source>
</evidence>
<dbReference type="Proteomes" id="UP001520654">
    <property type="component" value="Unassembled WGS sequence"/>
</dbReference>
<evidence type="ECO:0000313" key="6">
    <source>
        <dbReference type="Proteomes" id="UP001520654"/>
    </source>
</evidence>
<dbReference type="Pfam" id="PF01638">
    <property type="entry name" value="HxlR"/>
    <property type="match status" value="1"/>
</dbReference>
<keyword evidence="3" id="KW-0804">Transcription</keyword>
<name>A0ABS8E3J8_9ACTN</name>
<dbReference type="RefSeq" id="WP_229336302.1">
    <property type="nucleotide sequence ID" value="NZ_JAINUL010000001.1"/>
</dbReference>
<evidence type="ECO:0000256" key="2">
    <source>
        <dbReference type="ARBA" id="ARBA00023125"/>
    </source>
</evidence>
<keyword evidence="2" id="KW-0238">DNA-binding</keyword>
<dbReference type="PROSITE" id="PS51118">
    <property type="entry name" value="HTH_HXLR"/>
    <property type="match status" value="1"/>
</dbReference>
<dbReference type="InterPro" id="IPR036390">
    <property type="entry name" value="WH_DNA-bd_sf"/>
</dbReference>
<dbReference type="SUPFAM" id="SSF46785">
    <property type="entry name" value="Winged helix' DNA-binding domain"/>
    <property type="match status" value="1"/>
</dbReference>
<keyword evidence="1" id="KW-0805">Transcription regulation</keyword>
<evidence type="ECO:0000259" key="4">
    <source>
        <dbReference type="PROSITE" id="PS51118"/>
    </source>
</evidence>
<dbReference type="Gene3D" id="1.10.10.10">
    <property type="entry name" value="Winged helix-like DNA-binding domain superfamily/Winged helix DNA-binding domain"/>
    <property type="match status" value="1"/>
</dbReference>
<keyword evidence="6" id="KW-1185">Reference proteome</keyword>
<organism evidence="5 6">
    <name type="scientific">Streptomyces flavotricini</name>
    <dbReference type="NCBI Taxonomy" id="66888"/>
    <lineage>
        <taxon>Bacteria</taxon>
        <taxon>Bacillati</taxon>
        <taxon>Actinomycetota</taxon>
        <taxon>Actinomycetes</taxon>
        <taxon>Kitasatosporales</taxon>
        <taxon>Streptomycetaceae</taxon>
        <taxon>Streptomyces</taxon>
    </lineage>
</organism>
<evidence type="ECO:0000256" key="3">
    <source>
        <dbReference type="ARBA" id="ARBA00023163"/>
    </source>
</evidence>
<gene>
    <name evidence="5" type="ORF">K7B10_13255</name>
</gene>
<reference evidence="5 6" key="1">
    <citation type="submission" date="2021-08" db="EMBL/GenBank/DDBJ databases">
        <title>Genomic Architecture of Streptomyces flavotricini NGL1 and Streptomyces erythrochromogenes HMS4 With Differential Plant Beneficial attributes and laccase production capabilities.</title>
        <authorList>
            <person name="Salwan R."/>
            <person name="Kaur R."/>
            <person name="Sharma V."/>
        </authorList>
    </citation>
    <scope>NUCLEOTIDE SEQUENCE [LARGE SCALE GENOMIC DNA]</scope>
    <source>
        <strain evidence="5 6">NGL1</strain>
    </source>
</reference>
<dbReference type="EMBL" id="JAINUL010000001">
    <property type="protein sequence ID" value="MCC0095726.1"/>
    <property type="molecule type" value="Genomic_DNA"/>
</dbReference>